<dbReference type="AlphaFoldDB" id="A0A177BCB7"/>
<evidence type="ECO:0008006" key="10">
    <source>
        <dbReference type="Google" id="ProtNLM"/>
    </source>
</evidence>
<dbReference type="InterPro" id="IPR002259">
    <property type="entry name" value="Eqnu_transpt"/>
</dbReference>
<feature type="transmembrane region" description="Helical" evidence="7">
    <location>
        <begin position="309"/>
        <end position="328"/>
    </location>
</feature>
<dbReference type="GO" id="GO:0005886">
    <property type="term" value="C:plasma membrane"/>
    <property type="evidence" value="ECO:0007669"/>
    <property type="project" value="TreeGrafter"/>
</dbReference>
<evidence type="ECO:0000256" key="1">
    <source>
        <dbReference type="ARBA" id="ARBA00004141"/>
    </source>
</evidence>
<evidence type="ECO:0000313" key="8">
    <source>
        <dbReference type="EMBL" id="OAF71958.1"/>
    </source>
</evidence>
<gene>
    <name evidence="8" type="ORF">A3Q56_00279</name>
</gene>
<name>A0A177BCB7_9BILA</name>
<keyword evidence="6 7" id="KW-0472">Membrane</keyword>
<feature type="transmembrane region" description="Helical" evidence="7">
    <location>
        <begin position="196"/>
        <end position="216"/>
    </location>
</feature>
<dbReference type="Proteomes" id="UP000078046">
    <property type="component" value="Unassembled WGS sequence"/>
</dbReference>
<feature type="transmembrane region" description="Helical" evidence="7">
    <location>
        <begin position="348"/>
        <end position="370"/>
    </location>
</feature>
<evidence type="ECO:0000256" key="4">
    <source>
        <dbReference type="ARBA" id="ARBA00022692"/>
    </source>
</evidence>
<evidence type="ECO:0000256" key="6">
    <source>
        <dbReference type="ARBA" id="ARBA00023136"/>
    </source>
</evidence>
<evidence type="ECO:0000256" key="5">
    <source>
        <dbReference type="ARBA" id="ARBA00022989"/>
    </source>
</evidence>
<feature type="transmembrane region" description="Helical" evidence="7">
    <location>
        <begin position="382"/>
        <end position="404"/>
    </location>
</feature>
<keyword evidence="5 7" id="KW-1133">Transmembrane helix</keyword>
<reference evidence="8 9" key="1">
    <citation type="submission" date="2016-04" db="EMBL/GenBank/DDBJ databases">
        <title>The genome of Intoshia linei affirms orthonectids as highly simplified spiralians.</title>
        <authorList>
            <person name="Mikhailov K.V."/>
            <person name="Slusarev G.S."/>
            <person name="Nikitin M.A."/>
            <person name="Logacheva M.D."/>
            <person name="Penin A."/>
            <person name="Aleoshin V."/>
            <person name="Panchin Y.V."/>
        </authorList>
    </citation>
    <scope>NUCLEOTIDE SEQUENCE [LARGE SCALE GENOMIC DNA]</scope>
    <source>
        <strain evidence="8">Intl2013</strain>
        <tissue evidence="8">Whole animal</tissue>
    </source>
</reference>
<evidence type="ECO:0000313" key="9">
    <source>
        <dbReference type="Proteomes" id="UP000078046"/>
    </source>
</evidence>
<sequence length="420" mass="47049">MIKSDLCENDSLLENETSICKEGLNNETKNVSIIDPQQPNQRSRLILYFFIYLIGVSILLPYNIFISAYQYFVQHKLKFVDQKDGTTNVYQDYYISYVGISVQALALVTAALNNFTSLFNRFTLLQRIKISYIAAILFCLISIILAIVDTSNYVFCYFIMTIFMAFLINGFQSILQCCTFGYIATLDKTYLNCVNIGMNTSGVVTTLLVMLTSAVFEKNLSYAGILLFSIALLITLIAFAASQSIPNTMAYKYEINKTKVIKVSQKIDNEENVSLHHPYFKALVVFLNFNLFALLGSLLASVYCSQNDNFYLITTISRILFLPLALLFNLSPKETRFIPRLIKSDLMFGIFVSLLAISNGYILSGAVMMIPENLPNKIKGSSAMLAGLVILSAIFLGLCLAFPLNYLSLLENSNSANLII</sequence>
<keyword evidence="9" id="KW-1185">Reference proteome</keyword>
<protein>
    <recommendedName>
        <fullName evidence="10">Equilibrative nucleoside transporter 3</fullName>
    </recommendedName>
</protein>
<evidence type="ECO:0000256" key="3">
    <source>
        <dbReference type="ARBA" id="ARBA00022448"/>
    </source>
</evidence>
<dbReference type="PANTHER" id="PTHR10332:SF88">
    <property type="entry name" value="EQUILIBRATIVE NUCLEOSIDE TRANSPORTER 1, ISOFORM A"/>
    <property type="match status" value="1"/>
</dbReference>
<dbReference type="PANTHER" id="PTHR10332">
    <property type="entry name" value="EQUILIBRATIVE NUCLEOSIDE TRANSPORTER"/>
    <property type="match status" value="1"/>
</dbReference>
<comment type="caution">
    <text evidence="8">The sequence shown here is derived from an EMBL/GenBank/DDBJ whole genome shotgun (WGS) entry which is preliminary data.</text>
</comment>
<dbReference type="Pfam" id="PF01733">
    <property type="entry name" value="Nucleoside_tran"/>
    <property type="match status" value="2"/>
</dbReference>
<comment type="subcellular location">
    <subcellularLocation>
        <location evidence="1">Membrane</location>
        <topology evidence="1">Multi-pass membrane protein</topology>
    </subcellularLocation>
</comment>
<evidence type="ECO:0000256" key="2">
    <source>
        <dbReference type="ARBA" id="ARBA00007965"/>
    </source>
</evidence>
<comment type="similarity">
    <text evidence="2">Belongs to the SLC29A/ENT transporter (TC 2.A.57) family.</text>
</comment>
<feature type="transmembrane region" description="Helical" evidence="7">
    <location>
        <begin position="93"/>
        <end position="118"/>
    </location>
</feature>
<dbReference type="GO" id="GO:0005337">
    <property type="term" value="F:nucleoside transmembrane transporter activity"/>
    <property type="evidence" value="ECO:0007669"/>
    <property type="project" value="InterPro"/>
</dbReference>
<keyword evidence="4 7" id="KW-0812">Transmembrane</keyword>
<organism evidence="8 9">
    <name type="scientific">Intoshia linei</name>
    <dbReference type="NCBI Taxonomy" id="1819745"/>
    <lineage>
        <taxon>Eukaryota</taxon>
        <taxon>Metazoa</taxon>
        <taxon>Spiralia</taxon>
        <taxon>Lophotrochozoa</taxon>
        <taxon>Mesozoa</taxon>
        <taxon>Orthonectida</taxon>
        <taxon>Rhopaluridae</taxon>
        <taxon>Intoshia</taxon>
    </lineage>
</organism>
<proteinExistence type="inferred from homology"/>
<dbReference type="EMBL" id="LWCA01000013">
    <property type="protein sequence ID" value="OAF71958.1"/>
    <property type="molecule type" value="Genomic_DNA"/>
</dbReference>
<keyword evidence="3" id="KW-0813">Transport</keyword>
<feature type="transmembrane region" description="Helical" evidence="7">
    <location>
        <begin position="222"/>
        <end position="242"/>
    </location>
</feature>
<feature type="transmembrane region" description="Helical" evidence="7">
    <location>
        <begin position="282"/>
        <end position="303"/>
    </location>
</feature>
<evidence type="ECO:0000256" key="7">
    <source>
        <dbReference type="SAM" id="Phobius"/>
    </source>
</evidence>
<feature type="transmembrane region" description="Helical" evidence="7">
    <location>
        <begin position="45"/>
        <end position="73"/>
    </location>
</feature>
<feature type="transmembrane region" description="Helical" evidence="7">
    <location>
        <begin position="130"/>
        <end position="148"/>
    </location>
</feature>
<accession>A0A177BCB7</accession>
<feature type="transmembrane region" description="Helical" evidence="7">
    <location>
        <begin position="154"/>
        <end position="184"/>
    </location>
</feature>
<dbReference type="OrthoDB" id="1856718at2759"/>